<sequence length="71" mass="7917">MELPRSRSQQRRLAIQGVHVHDYEVSKACGVMVCNKCGDHQGLARCFCGWSSSGGDGYQELIEMGEQIEED</sequence>
<protein>
    <submittedName>
        <fullName evidence="1">Uncharacterized protein</fullName>
    </submittedName>
</protein>
<name>A0A0F9MZ26_9ZZZZ</name>
<dbReference type="AlphaFoldDB" id="A0A0F9MZ26"/>
<reference evidence="1" key="1">
    <citation type="journal article" date="2015" name="Nature">
        <title>Complex archaea that bridge the gap between prokaryotes and eukaryotes.</title>
        <authorList>
            <person name="Spang A."/>
            <person name="Saw J.H."/>
            <person name="Jorgensen S.L."/>
            <person name="Zaremba-Niedzwiedzka K."/>
            <person name="Martijn J."/>
            <person name="Lind A.E."/>
            <person name="van Eijk R."/>
            <person name="Schleper C."/>
            <person name="Guy L."/>
            <person name="Ettema T.J."/>
        </authorList>
    </citation>
    <scope>NUCLEOTIDE SEQUENCE</scope>
</reference>
<comment type="caution">
    <text evidence="1">The sequence shown here is derived from an EMBL/GenBank/DDBJ whole genome shotgun (WGS) entry which is preliminary data.</text>
</comment>
<proteinExistence type="predicted"/>
<gene>
    <name evidence="1" type="ORF">LCGC14_1326210</name>
</gene>
<dbReference type="EMBL" id="LAZR01007963">
    <property type="protein sequence ID" value="KKM81805.1"/>
    <property type="molecule type" value="Genomic_DNA"/>
</dbReference>
<evidence type="ECO:0000313" key="1">
    <source>
        <dbReference type="EMBL" id="KKM81805.1"/>
    </source>
</evidence>
<accession>A0A0F9MZ26</accession>
<organism evidence="1">
    <name type="scientific">marine sediment metagenome</name>
    <dbReference type="NCBI Taxonomy" id="412755"/>
    <lineage>
        <taxon>unclassified sequences</taxon>
        <taxon>metagenomes</taxon>
        <taxon>ecological metagenomes</taxon>
    </lineage>
</organism>